<dbReference type="Pfam" id="PF03078">
    <property type="entry name" value="ATHILA"/>
    <property type="match status" value="1"/>
</dbReference>
<dbReference type="Proteomes" id="UP001231189">
    <property type="component" value="Unassembled WGS sequence"/>
</dbReference>
<protein>
    <recommendedName>
        <fullName evidence="2">Arabidopsis retrotransposon Orf1 C-terminal domain-containing protein</fullName>
    </recommendedName>
</protein>
<feature type="region of interest" description="Disordered" evidence="1">
    <location>
        <begin position="1"/>
        <end position="31"/>
    </location>
</feature>
<comment type="caution">
    <text evidence="3">The sequence shown here is derived from an EMBL/GenBank/DDBJ whole genome shotgun (WGS) entry which is preliminary data.</text>
</comment>
<evidence type="ECO:0000313" key="4">
    <source>
        <dbReference type="Proteomes" id="UP001231189"/>
    </source>
</evidence>
<keyword evidence="4" id="KW-1185">Reference proteome</keyword>
<organism evidence="3 4">
    <name type="scientific">Lolium multiflorum</name>
    <name type="common">Italian ryegrass</name>
    <name type="synonym">Lolium perenne subsp. multiflorum</name>
    <dbReference type="NCBI Taxonomy" id="4521"/>
    <lineage>
        <taxon>Eukaryota</taxon>
        <taxon>Viridiplantae</taxon>
        <taxon>Streptophyta</taxon>
        <taxon>Embryophyta</taxon>
        <taxon>Tracheophyta</taxon>
        <taxon>Spermatophyta</taxon>
        <taxon>Magnoliopsida</taxon>
        <taxon>Liliopsida</taxon>
        <taxon>Poales</taxon>
        <taxon>Poaceae</taxon>
        <taxon>BOP clade</taxon>
        <taxon>Pooideae</taxon>
        <taxon>Poodae</taxon>
        <taxon>Poeae</taxon>
        <taxon>Poeae Chloroplast Group 2 (Poeae type)</taxon>
        <taxon>Loliodinae</taxon>
        <taxon>Loliinae</taxon>
        <taxon>Lolium</taxon>
    </lineage>
</organism>
<dbReference type="InterPro" id="IPR004312">
    <property type="entry name" value="ATHILA_Orf1_C"/>
</dbReference>
<name>A0AAD8VY09_LOLMU</name>
<feature type="compositionally biased region" description="Basic and acidic residues" evidence="1">
    <location>
        <begin position="18"/>
        <end position="31"/>
    </location>
</feature>
<reference evidence="3" key="1">
    <citation type="submission" date="2023-07" db="EMBL/GenBank/DDBJ databases">
        <title>A chromosome-level genome assembly of Lolium multiflorum.</title>
        <authorList>
            <person name="Chen Y."/>
            <person name="Copetti D."/>
            <person name="Kolliker R."/>
            <person name="Studer B."/>
        </authorList>
    </citation>
    <scope>NUCLEOTIDE SEQUENCE</scope>
    <source>
        <strain evidence="3">02402/16</strain>
        <tissue evidence="3">Leaf</tissue>
    </source>
</reference>
<accession>A0AAD8VY09</accession>
<evidence type="ECO:0000313" key="3">
    <source>
        <dbReference type="EMBL" id="KAK1621350.1"/>
    </source>
</evidence>
<gene>
    <name evidence="3" type="ORF">QYE76_026867</name>
</gene>
<sequence>MSFSNLFRKSSGGGVDGSRSHHDPQKKARKGKEVLDIDFSKDYSWLSARKVLPTKWVDEGFLTSNNLDSDFTMLVFSTLNCDTYKHATLEFLATFNDELAMLGRNTIVRFPLNSVPHYLTLKEFCGCFGFSTTGDLEITDNSATIQNPTIRYFATFLVNSLFGKGDTGAMDNHKMSVICSALYPNMENWMNLDALLIQHFRRQRAANSDERLPPEETLLGSNIMIKLDMMHSSGEARDEMTTVKPHQYHQYQQPPQQPYMQPHPGYDYIPREEYDTLVSRVGDVESTLQDVNTNVMSLTQSFSEFSTTFQTYYPPQQGGGSGQ</sequence>
<dbReference type="AlphaFoldDB" id="A0AAD8VY09"/>
<dbReference type="EMBL" id="JAUUTY010000006">
    <property type="protein sequence ID" value="KAK1621350.1"/>
    <property type="molecule type" value="Genomic_DNA"/>
</dbReference>
<feature type="domain" description="Arabidopsis retrotransposon Orf1 C-terminal" evidence="2">
    <location>
        <begin position="72"/>
        <end position="182"/>
    </location>
</feature>
<evidence type="ECO:0000259" key="2">
    <source>
        <dbReference type="Pfam" id="PF03078"/>
    </source>
</evidence>
<evidence type="ECO:0000256" key="1">
    <source>
        <dbReference type="SAM" id="MobiDB-lite"/>
    </source>
</evidence>
<proteinExistence type="predicted"/>